<comment type="similarity">
    <text evidence="1 5">Belongs to the phosphoglycerate mutase family. BPG-dependent PGAM subfamily.</text>
</comment>
<keyword evidence="2 5" id="KW-0312">Gluconeogenesis</keyword>
<evidence type="ECO:0000256" key="1">
    <source>
        <dbReference type="ARBA" id="ARBA00006717"/>
    </source>
</evidence>
<dbReference type="PIRSF" id="PIRSF000709">
    <property type="entry name" value="6PFK_2-Ptase"/>
    <property type="match status" value="1"/>
</dbReference>
<evidence type="ECO:0000256" key="4">
    <source>
        <dbReference type="ARBA" id="ARBA00023235"/>
    </source>
</evidence>
<dbReference type="InterPro" id="IPR029033">
    <property type="entry name" value="His_PPase_superfam"/>
</dbReference>
<feature type="binding site" evidence="5 7">
    <location>
        <begin position="183"/>
        <end position="184"/>
    </location>
    <ligand>
        <name>substrate</name>
    </ligand>
</feature>
<dbReference type="NCBIfam" id="TIGR01258">
    <property type="entry name" value="pgm_1"/>
    <property type="match status" value="1"/>
</dbReference>
<dbReference type="SMART" id="SM00855">
    <property type="entry name" value="PGAM"/>
    <property type="match status" value="1"/>
</dbReference>
<comment type="pathway">
    <text evidence="5">Carbohydrate degradation; glycolysis; pyruvate from D-glyceraldehyde 3-phosphate: step 3/5.</text>
</comment>
<keyword evidence="10" id="KW-1185">Reference proteome</keyword>
<feature type="active site" description="Proton donor/acceptor" evidence="5 6">
    <location>
        <position position="87"/>
    </location>
</feature>
<evidence type="ECO:0000256" key="3">
    <source>
        <dbReference type="ARBA" id="ARBA00023152"/>
    </source>
</evidence>
<evidence type="ECO:0000256" key="6">
    <source>
        <dbReference type="PIRSR" id="PIRSR613078-1"/>
    </source>
</evidence>
<feature type="binding site" evidence="5 7">
    <location>
        <begin position="21"/>
        <end position="22"/>
    </location>
    <ligand>
        <name>substrate</name>
    </ligand>
</feature>
<protein>
    <recommendedName>
        <fullName evidence="5">2,3-bisphosphoglycerate-dependent phosphoglycerate mutase</fullName>
        <shortName evidence="5">BPG-dependent PGAM</shortName>
        <shortName evidence="5">PGAM</shortName>
        <shortName evidence="5">Phosphoglyceromutase</shortName>
        <shortName evidence="5">dPGM</shortName>
        <ecNumber evidence="5">5.4.2.11</ecNumber>
    </recommendedName>
</protein>
<dbReference type="GO" id="GO:0004619">
    <property type="term" value="F:phosphoglycerate mutase activity"/>
    <property type="evidence" value="ECO:0007669"/>
    <property type="project" value="UniProtKB-UniRule"/>
</dbReference>
<dbReference type="Pfam" id="PF00300">
    <property type="entry name" value="His_Phos_1"/>
    <property type="match status" value="2"/>
</dbReference>
<dbReference type="InterPro" id="IPR013078">
    <property type="entry name" value="His_Pase_superF_clade-1"/>
</dbReference>
<dbReference type="InterPro" id="IPR005952">
    <property type="entry name" value="Phosphogly_mut1"/>
</dbReference>
<dbReference type="GO" id="GO:0006096">
    <property type="term" value="P:glycolytic process"/>
    <property type="evidence" value="ECO:0007669"/>
    <property type="project" value="UniProtKB-UniRule"/>
</dbReference>
<dbReference type="GO" id="GO:0006094">
    <property type="term" value="P:gluconeogenesis"/>
    <property type="evidence" value="ECO:0007669"/>
    <property type="project" value="UniProtKB-UniRule"/>
</dbReference>
<proteinExistence type="inferred from homology"/>
<comment type="function">
    <text evidence="5">Catalyzes the interconversion of 2-phosphoglycerate and 3-phosphoglycerate.</text>
</comment>
<evidence type="ECO:0000256" key="8">
    <source>
        <dbReference type="PIRSR" id="PIRSR613078-3"/>
    </source>
</evidence>
<comment type="caution">
    <text evidence="9">The sequence shown here is derived from an EMBL/GenBank/DDBJ whole genome shotgun (WGS) entry which is preliminary data.</text>
</comment>
<dbReference type="PANTHER" id="PTHR11931">
    <property type="entry name" value="PHOSPHOGLYCERATE MUTASE"/>
    <property type="match status" value="1"/>
</dbReference>
<keyword evidence="4 5" id="KW-0413">Isomerase</keyword>
<organism evidence="9 10">
    <name type="scientific">Bizionia myxarmorum</name>
    <dbReference type="NCBI Taxonomy" id="291186"/>
    <lineage>
        <taxon>Bacteria</taxon>
        <taxon>Pseudomonadati</taxon>
        <taxon>Bacteroidota</taxon>
        <taxon>Flavobacteriia</taxon>
        <taxon>Flavobacteriales</taxon>
        <taxon>Flavobacteriaceae</taxon>
        <taxon>Bizionia</taxon>
    </lineage>
</organism>
<evidence type="ECO:0000256" key="7">
    <source>
        <dbReference type="PIRSR" id="PIRSR613078-2"/>
    </source>
</evidence>
<dbReference type="AlphaFoldDB" id="A0A5D0REX0"/>
<dbReference type="Proteomes" id="UP000323720">
    <property type="component" value="Unassembled WGS sequence"/>
</dbReference>
<feature type="binding site" evidence="5 7">
    <location>
        <begin position="114"/>
        <end position="115"/>
    </location>
    <ligand>
        <name>substrate</name>
    </ligand>
</feature>
<evidence type="ECO:0000256" key="5">
    <source>
        <dbReference type="HAMAP-Rule" id="MF_01039"/>
    </source>
</evidence>
<keyword evidence="3 5" id="KW-0324">Glycolysis</keyword>
<feature type="binding site" evidence="5 7">
    <location>
        <begin position="8"/>
        <end position="15"/>
    </location>
    <ligand>
        <name>substrate</name>
    </ligand>
</feature>
<dbReference type="Gene3D" id="3.40.50.1240">
    <property type="entry name" value="Phosphoglycerate mutase-like"/>
    <property type="match status" value="1"/>
</dbReference>
<feature type="site" description="Transition state stabilizer" evidence="5 8">
    <location>
        <position position="182"/>
    </location>
</feature>
<dbReference type="UniPathway" id="UPA00109">
    <property type="reaction ID" value="UER00186"/>
</dbReference>
<dbReference type="RefSeq" id="WP_148403238.1">
    <property type="nucleotide sequence ID" value="NZ_VSKK01000001.1"/>
</dbReference>
<evidence type="ECO:0000256" key="2">
    <source>
        <dbReference type="ARBA" id="ARBA00022432"/>
    </source>
</evidence>
<dbReference type="HAMAP" id="MF_01039">
    <property type="entry name" value="PGAM_GpmA"/>
    <property type="match status" value="1"/>
</dbReference>
<evidence type="ECO:0000313" key="10">
    <source>
        <dbReference type="Proteomes" id="UP000323720"/>
    </source>
</evidence>
<feature type="active site" description="Tele-phosphohistidine intermediate" evidence="5 6">
    <location>
        <position position="9"/>
    </location>
</feature>
<evidence type="ECO:0000313" key="9">
    <source>
        <dbReference type="EMBL" id="TYB79506.1"/>
    </source>
</evidence>
<feature type="binding site" evidence="5 7">
    <location>
        <position position="98"/>
    </location>
    <ligand>
        <name>substrate</name>
    </ligand>
</feature>
<dbReference type="CDD" id="cd07067">
    <property type="entry name" value="HP_PGM_like"/>
    <property type="match status" value="1"/>
</dbReference>
<feature type="binding site" evidence="5 7">
    <location>
        <begin position="87"/>
        <end position="90"/>
    </location>
    <ligand>
        <name>substrate</name>
    </ligand>
</feature>
<feature type="binding site" evidence="5 7">
    <location>
        <position position="60"/>
    </location>
    <ligand>
        <name>substrate</name>
    </ligand>
</feature>
<dbReference type="SUPFAM" id="SSF53254">
    <property type="entry name" value="Phosphoglycerate mutase-like"/>
    <property type="match status" value="1"/>
</dbReference>
<comment type="catalytic activity">
    <reaction evidence="5">
        <text>(2R)-2-phosphoglycerate = (2R)-3-phosphoglycerate</text>
        <dbReference type="Rhea" id="RHEA:15901"/>
        <dbReference type="ChEBI" id="CHEBI:58272"/>
        <dbReference type="ChEBI" id="CHEBI:58289"/>
        <dbReference type="EC" id="5.4.2.11"/>
    </reaction>
</comment>
<gene>
    <name evidence="5" type="primary">gpmA</name>
    <name evidence="9" type="ORF">ES674_07020</name>
</gene>
<dbReference type="OrthoDB" id="9782128at2"/>
<dbReference type="EMBL" id="VSKK01000001">
    <property type="protein sequence ID" value="TYB79506.1"/>
    <property type="molecule type" value="Genomic_DNA"/>
</dbReference>
<reference evidence="9 10" key="1">
    <citation type="submission" date="2019-08" db="EMBL/GenBank/DDBJ databases">
        <title>Genomes of Antarctic Bizionia species.</title>
        <authorList>
            <person name="Bowman J.P."/>
        </authorList>
    </citation>
    <scope>NUCLEOTIDE SEQUENCE [LARGE SCALE GENOMIC DNA]</scope>
    <source>
        <strain evidence="9 10">ADA-4</strain>
    </source>
</reference>
<sequence length="236" mass="27032">MGKLILVRHGKSFWNIKNIFTGWTDIDLAPKGVEEARIAGEIIRSQNITIDICFSSYLKRAIRTASIILDYANLMHIDFLKSWKLNERNYGAWQGRNKDEVKEDVGEDLFWAIRRGYSTPPPSLSTDDERHPKFDYRHHNLSKGDLPVGESLEQTKQRAVQYFFEAIVPELVKGKTVLVSAHGNSIRALMGHIENIVPKEYPKVEVHTGVLNVYEFDNAMKLKDKYSLTQESLVAI</sequence>
<dbReference type="EC" id="5.4.2.11" evidence="5"/>
<name>A0A5D0REX0_9FLAO</name>
<accession>A0A5D0REX0</accession>